<dbReference type="Pfam" id="PF03398">
    <property type="entry name" value="Ist1"/>
    <property type="match status" value="1"/>
</dbReference>
<comment type="similarity">
    <text evidence="1">Belongs to the IST1 family.</text>
</comment>
<dbReference type="OrthoDB" id="29853at2759"/>
<comment type="caution">
    <text evidence="2">The sequence shown here is derived from an EMBL/GenBank/DDBJ whole genome shotgun (WGS) entry which is preliminary data.</text>
</comment>
<accession>A0A6A5NBW0</accession>
<dbReference type="EMBL" id="WOCE01000022">
    <property type="protein sequence ID" value="KAE9588548.1"/>
    <property type="molecule type" value="Genomic_DNA"/>
</dbReference>
<dbReference type="Proteomes" id="UP000447434">
    <property type="component" value="Chromosome 22"/>
</dbReference>
<keyword evidence="3" id="KW-1185">Reference proteome</keyword>
<organism evidence="2 3">
    <name type="scientific">Lupinus albus</name>
    <name type="common">White lupine</name>
    <name type="synonym">Lupinus termis</name>
    <dbReference type="NCBI Taxonomy" id="3870"/>
    <lineage>
        <taxon>Eukaryota</taxon>
        <taxon>Viridiplantae</taxon>
        <taxon>Streptophyta</taxon>
        <taxon>Embryophyta</taxon>
        <taxon>Tracheophyta</taxon>
        <taxon>Spermatophyta</taxon>
        <taxon>Magnoliopsida</taxon>
        <taxon>eudicotyledons</taxon>
        <taxon>Gunneridae</taxon>
        <taxon>Pentapetalae</taxon>
        <taxon>rosids</taxon>
        <taxon>fabids</taxon>
        <taxon>Fabales</taxon>
        <taxon>Fabaceae</taxon>
        <taxon>Papilionoideae</taxon>
        <taxon>50 kb inversion clade</taxon>
        <taxon>genistoids sensu lato</taxon>
        <taxon>core genistoids</taxon>
        <taxon>Genisteae</taxon>
        <taxon>Lupinus</taxon>
    </lineage>
</organism>
<name>A0A6A5NBW0_LUPAL</name>
<dbReference type="Gene3D" id="1.20.1260.60">
    <property type="entry name" value="Vacuolar protein sorting-associated protein Ist1"/>
    <property type="match status" value="1"/>
</dbReference>
<evidence type="ECO:0000256" key="1">
    <source>
        <dbReference type="ARBA" id="ARBA00005536"/>
    </source>
</evidence>
<gene>
    <name evidence="2" type="ORF">Lalb_Chr22g0356491</name>
</gene>
<protein>
    <submittedName>
        <fullName evidence="2">Putative vacuolar protein sorting-associated protein Ist1</fullName>
    </submittedName>
</protein>
<dbReference type="AlphaFoldDB" id="A0A6A5NBW0"/>
<dbReference type="InterPro" id="IPR042277">
    <property type="entry name" value="IST1-like"/>
</dbReference>
<evidence type="ECO:0000313" key="3">
    <source>
        <dbReference type="Proteomes" id="UP000447434"/>
    </source>
</evidence>
<proteinExistence type="inferred from homology"/>
<sequence length="457" mass="52517">MFDILFGWSKASKCKKAIKSTQCRLRLLKNKREAIVRQLRKDLAELIQSGHEETAFNRVEQLIEDESLAAAYESLDRFCEFILTQLSYIRRNKDCPNDINEAVSSLIFASARCGDLPELCAIRKLFRKRYGDKFVTTAIELFPGNLVNKQLKENLSRKFVPDYLKYRMVDEIVRDNCLQEQFLAIQYYPDWQQLQVKDNKGCEVVGNDVQIKDSNAGSKVHPSEIEVIKSDVTCFNSYISKHSTHYYRKRQKPSRSKILESCHSEDESGRKQFNLKMTGCSLNKELEGLSIKPNRGIKGSHIQQGVVLDECSNCQPSWDNDELNQVMELLTIPKRSHRNSYSSVGKYHEFDYPESKVGNGNNEIKEVTFASKGSYASANVSNSRTNVSLPIETEVPYTRAMTMPQGRDRNSKDKILRTYSCPSQHPNHVHPKLPDYDDITAKFTALKREQLQNKKLD</sequence>
<dbReference type="InterPro" id="IPR005061">
    <property type="entry name" value="Ist1"/>
</dbReference>
<dbReference type="PANTHER" id="PTHR12161">
    <property type="entry name" value="IST1 FAMILY MEMBER"/>
    <property type="match status" value="1"/>
</dbReference>
<dbReference type="FunFam" id="1.20.1260.60:FF:000002">
    <property type="entry name" value="Vacuolar protein sorting-associated protein IST1"/>
    <property type="match status" value="1"/>
</dbReference>
<reference evidence="3" key="1">
    <citation type="journal article" date="2020" name="Nat. Commun.">
        <title>Genome sequence of the cluster root forming white lupin.</title>
        <authorList>
            <person name="Hufnagel B."/>
            <person name="Marques A."/>
            <person name="Soriano A."/>
            <person name="Marques L."/>
            <person name="Divol F."/>
            <person name="Doumas P."/>
            <person name="Sallet E."/>
            <person name="Mancinotti D."/>
            <person name="Carrere S."/>
            <person name="Marande W."/>
            <person name="Arribat S."/>
            <person name="Keller J."/>
            <person name="Huneau C."/>
            <person name="Blein T."/>
            <person name="Aime D."/>
            <person name="Laguerre M."/>
            <person name="Taylor J."/>
            <person name="Schubert V."/>
            <person name="Nelson M."/>
            <person name="Geu-Flores F."/>
            <person name="Crespi M."/>
            <person name="Gallardo-Guerrero K."/>
            <person name="Delaux P.-M."/>
            <person name="Salse J."/>
            <person name="Berges H."/>
            <person name="Guyot R."/>
            <person name="Gouzy J."/>
            <person name="Peret B."/>
        </authorList>
    </citation>
    <scope>NUCLEOTIDE SEQUENCE [LARGE SCALE GENOMIC DNA]</scope>
    <source>
        <strain evidence="3">cv. Amiga</strain>
    </source>
</reference>
<evidence type="ECO:0000313" key="2">
    <source>
        <dbReference type="EMBL" id="KAE9588548.1"/>
    </source>
</evidence>
<dbReference type="PANTHER" id="PTHR12161:SF44">
    <property type="entry name" value="REGULATOR OF VPS4 ACTIVITY IN THE MVB PATHWAY PROTEIN"/>
    <property type="match status" value="1"/>
</dbReference>
<dbReference type="GO" id="GO:0015031">
    <property type="term" value="P:protein transport"/>
    <property type="evidence" value="ECO:0007669"/>
    <property type="project" value="InterPro"/>
</dbReference>